<feature type="compositionally biased region" description="Basic and acidic residues" evidence="1">
    <location>
        <begin position="24"/>
        <end position="37"/>
    </location>
</feature>
<sequence length="48" mass="5640">MRQTYRFIPDALNDKGSALNDPSCHSEHGEESHSEKERKRKDNKQIKK</sequence>
<evidence type="ECO:0000313" key="3">
    <source>
        <dbReference type="Proteomes" id="UP000182057"/>
    </source>
</evidence>
<dbReference type="Proteomes" id="UP000182057">
    <property type="component" value="Unassembled WGS sequence"/>
</dbReference>
<reference evidence="2 3" key="1">
    <citation type="submission" date="2016-09" db="EMBL/GenBank/DDBJ databases">
        <authorList>
            <person name="Capua I."/>
            <person name="De Benedictis P."/>
            <person name="Joannis T."/>
            <person name="Lombin L.H."/>
            <person name="Cattoli G."/>
        </authorList>
    </citation>
    <scope>NUCLEOTIDE SEQUENCE [LARGE SCALE GENOMIC DNA]</scope>
    <source>
        <strain evidence="2 3">UB20</strain>
    </source>
</reference>
<proteinExistence type="predicted"/>
<accession>A0A1D3UFI7</accession>
<protein>
    <submittedName>
        <fullName evidence="2">Uncharacterized protein</fullName>
    </submittedName>
</protein>
<evidence type="ECO:0000256" key="1">
    <source>
        <dbReference type="SAM" id="MobiDB-lite"/>
    </source>
</evidence>
<dbReference type="EMBL" id="FMMM01000021">
    <property type="protein sequence ID" value="SCQ18912.1"/>
    <property type="molecule type" value="Genomic_DNA"/>
</dbReference>
<name>A0A1D3UFI7_TANFO</name>
<gene>
    <name evidence="2" type="ORF">TFUB20_00518</name>
</gene>
<evidence type="ECO:0000313" key="2">
    <source>
        <dbReference type="EMBL" id="SCQ18912.1"/>
    </source>
</evidence>
<dbReference type="AlphaFoldDB" id="A0A1D3UFI7"/>
<organism evidence="2 3">
    <name type="scientific">Tannerella forsythia</name>
    <name type="common">Bacteroides forsythus</name>
    <dbReference type="NCBI Taxonomy" id="28112"/>
    <lineage>
        <taxon>Bacteria</taxon>
        <taxon>Pseudomonadati</taxon>
        <taxon>Bacteroidota</taxon>
        <taxon>Bacteroidia</taxon>
        <taxon>Bacteroidales</taxon>
        <taxon>Tannerellaceae</taxon>
        <taxon>Tannerella</taxon>
    </lineage>
</organism>
<feature type="region of interest" description="Disordered" evidence="1">
    <location>
        <begin position="1"/>
        <end position="48"/>
    </location>
</feature>